<evidence type="ECO:0000313" key="1">
    <source>
        <dbReference type="EMBL" id="LAA21945.1"/>
    </source>
</evidence>
<proteinExistence type="predicted"/>
<protein>
    <submittedName>
        <fullName evidence="1">Uncharacterized protein</fullName>
    </submittedName>
</protein>
<name>A0A2H6N0X8_9SAUR</name>
<accession>A0A2H6N0X8</accession>
<dbReference type="AlphaFoldDB" id="A0A2H6N0X8"/>
<reference evidence="1" key="1">
    <citation type="submission" date="2017-07" db="EMBL/GenBank/DDBJ databases">
        <authorList>
            <person name="Mikheyev A."/>
            <person name="Grau M."/>
        </authorList>
    </citation>
    <scope>NUCLEOTIDE SEQUENCE</scope>
    <source>
        <tissue evidence="1">Venom_gland</tissue>
    </source>
</reference>
<organism evidence="1">
    <name type="scientific">Micrurus carvalhoi</name>
    <dbReference type="NCBI Taxonomy" id="3147026"/>
    <lineage>
        <taxon>Eukaryota</taxon>
        <taxon>Metazoa</taxon>
        <taxon>Chordata</taxon>
        <taxon>Craniata</taxon>
        <taxon>Vertebrata</taxon>
        <taxon>Euteleostomi</taxon>
        <taxon>Lepidosauria</taxon>
        <taxon>Squamata</taxon>
        <taxon>Bifurcata</taxon>
        <taxon>Unidentata</taxon>
        <taxon>Episquamata</taxon>
        <taxon>Toxicofera</taxon>
        <taxon>Serpentes</taxon>
        <taxon>Colubroidea</taxon>
        <taxon>Elapidae</taxon>
        <taxon>Elapinae</taxon>
        <taxon>Micrurus</taxon>
    </lineage>
</organism>
<reference evidence="1" key="2">
    <citation type="submission" date="2017-12" db="EMBL/GenBank/DDBJ databases">
        <title>Coralsnake Venomics: Analyses of Venom Gland Transcriptomes and Proteomes of Six Brazilian Taxa.</title>
        <authorList>
            <person name="Aird S.D."/>
            <person name="Jorge da Silva N."/>
            <person name="Qiu L."/>
            <person name="Villar-Briones A."/>
            <person name="Aparecida-Saddi V."/>
            <person name="Campos-Telles M.P."/>
            <person name="Grau M."/>
            <person name="Mikheyev A.S."/>
        </authorList>
    </citation>
    <scope>NUCLEOTIDE SEQUENCE</scope>
    <source>
        <tissue evidence="1">Venom_gland</tissue>
    </source>
</reference>
<dbReference type="EMBL" id="IACI01033915">
    <property type="protein sequence ID" value="LAA21945.1"/>
    <property type="molecule type" value="Transcribed_RNA"/>
</dbReference>
<sequence>MIENQNGLTVHPQNYVLANFPSNSTTNATFIVQEMVHLMANCGVPQLQTMTRIVNGGHVPLKNMKAILKASAVSFHSSTMGKHSILAPIKIQRMEDFGVLSQVTITKTGNGATVLIQDCRPGRPIGQYV</sequence>